<dbReference type="GO" id="GO:0016787">
    <property type="term" value="F:hydrolase activity"/>
    <property type="evidence" value="ECO:0007669"/>
    <property type="project" value="InterPro"/>
</dbReference>
<dbReference type="Gene3D" id="3.90.190.10">
    <property type="entry name" value="Protein tyrosine phosphatase superfamily"/>
    <property type="match status" value="1"/>
</dbReference>
<proteinExistence type="predicted"/>
<dbReference type="AlphaFoldDB" id="A0A7C9IEN6"/>
<dbReference type="SUPFAM" id="SSF52799">
    <property type="entry name" value="(Phosphotyrosine protein) phosphatases II"/>
    <property type="match status" value="1"/>
</dbReference>
<name>A0A7C9IEN6_9RHOB</name>
<dbReference type="InterPro" id="IPR005939">
    <property type="entry name" value="BLH_phosphatase-like"/>
</dbReference>
<dbReference type="InterPro" id="IPR029021">
    <property type="entry name" value="Prot-tyrosine_phosphatase-like"/>
</dbReference>
<gene>
    <name evidence="2" type="ORF">GQ651_02795</name>
</gene>
<comment type="caution">
    <text evidence="2">The sequence shown here is derived from an EMBL/GenBank/DDBJ whole genome shotgun (WGS) entry which is preliminary data.</text>
</comment>
<evidence type="ECO:0000313" key="2">
    <source>
        <dbReference type="EMBL" id="MXQ06767.1"/>
    </source>
</evidence>
<dbReference type="NCBIfam" id="TIGR01244">
    <property type="entry name" value="TIGR01244 family sulfur transferase"/>
    <property type="match status" value="1"/>
</dbReference>
<dbReference type="Proteomes" id="UP000480350">
    <property type="component" value="Unassembled WGS sequence"/>
</dbReference>
<reference evidence="2 3" key="1">
    <citation type="submission" date="2019-12" db="EMBL/GenBank/DDBJ databases">
        <authorList>
            <person name="Lee S.D."/>
        </authorList>
    </citation>
    <scope>NUCLEOTIDE SEQUENCE [LARGE SCALE GENOMIC DNA]</scope>
    <source>
        <strain evidence="2 3">GH1-50</strain>
    </source>
</reference>
<dbReference type="RefSeq" id="WP_160762687.1">
    <property type="nucleotide sequence ID" value="NZ_WUPT01000001.1"/>
</dbReference>
<evidence type="ECO:0000313" key="3">
    <source>
        <dbReference type="Proteomes" id="UP000480350"/>
    </source>
</evidence>
<dbReference type="Pfam" id="PF04273">
    <property type="entry name" value="BLH_phosphatase"/>
    <property type="match status" value="1"/>
</dbReference>
<feature type="domain" description="Beta-lactamase hydrolase-like protein phosphatase-like" evidence="1">
    <location>
        <begin position="4"/>
        <end position="109"/>
    </location>
</feature>
<reference evidence="2 3" key="2">
    <citation type="submission" date="2020-03" db="EMBL/GenBank/DDBJ databases">
        <title>Kangsaoukella pontilimi gen. nov., sp. nov., a new member of the family Rhodobacteraceae isolated from a tidal mudflat.</title>
        <authorList>
            <person name="Kim I.S."/>
        </authorList>
    </citation>
    <scope>NUCLEOTIDE SEQUENCE [LARGE SCALE GENOMIC DNA]</scope>
    <source>
        <strain evidence="2 3">GH1-50</strain>
    </source>
</reference>
<sequence length="143" mass="14861">MIGRQLDDKVSVSSQITPADIPALAEAGIRAVICNRPDIENPLTLSAERLADAAEAAGIGFTNVPLAHGMLTLDIIAAHRDAIDAADGPVLAYCASGTRSAYLWAFAMASGDRMSTEDILSALDRAGYPAPGLGQQLDQIRAG</sequence>
<dbReference type="EMBL" id="WUPT01000001">
    <property type="protein sequence ID" value="MXQ06767.1"/>
    <property type="molecule type" value="Genomic_DNA"/>
</dbReference>
<accession>A0A7C9IEN6</accession>
<evidence type="ECO:0000259" key="1">
    <source>
        <dbReference type="Pfam" id="PF04273"/>
    </source>
</evidence>
<organism evidence="2 3">
    <name type="scientific">Kangsaoukella pontilimi</name>
    <dbReference type="NCBI Taxonomy" id="2691042"/>
    <lineage>
        <taxon>Bacteria</taxon>
        <taxon>Pseudomonadati</taxon>
        <taxon>Pseudomonadota</taxon>
        <taxon>Alphaproteobacteria</taxon>
        <taxon>Rhodobacterales</taxon>
        <taxon>Paracoccaceae</taxon>
        <taxon>Kangsaoukella</taxon>
    </lineage>
</organism>
<keyword evidence="3" id="KW-1185">Reference proteome</keyword>
<protein>
    <submittedName>
        <fullName evidence="2">TIGR01244 family phosphatase</fullName>
    </submittedName>
</protein>